<organism evidence="1">
    <name type="scientific">viral metagenome</name>
    <dbReference type="NCBI Taxonomy" id="1070528"/>
    <lineage>
        <taxon>unclassified sequences</taxon>
        <taxon>metagenomes</taxon>
        <taxon>organismal metagenomes</taxon>
    </lineage>
</organism>
<accession>A0A6C0JEK1</accession>
<dbReference type="EMBL" id="MN740395">
    <property type="protein sequence ID" value="QHU04275.1"/>
    <property type="molecule type" value="Genomic_DNA"/>
</dbReference>
<reference evidence="1" key="1">
    <citation type="journal article" date="2020" name="Nature">
        <title>Giant virus diversity and host interactions through global metagenomics.</title>
        <authorList>
            <person name="Schulz F."/>
            <person name="Roux S."/>
            <person name="Paez-Espino D."/>
            <person name="Jungbluth S."/>
            <person name="Walsh D.A."/>
            <person name="Denef V.J."/>
            <person name="McMahon K.D."/>
            <person name="Konstantinidis K.T."/>
            <person name="Eloe-Fadrosh E.A."/>
            <person name="Kyrpides N.C."/>
            <person name="Woyke T."/>
        </authorList>
    </citation>
    <scope>NUCLEOTIDE SEQUENCE</scope>
    <source>
        <strain evidence="1">GVMAG-M-3300027708-39</strain>
    </source>
</reference>
<dbReference type="AlphaFoldDB" id="A0A6C0JEK1"/>
<proteinExistence type="predicted"/>
<protein>
    <submittedName>
        <fullName evidence="1">Uncharacterized protein</fullName>
    </submittedName>
</protein>
<sequence>MQTRNGLTYGDSAKQLLEKIEQTPQPLDLAPPFPKVEVDFDEASSAWKLNKKSIGNGCYKYVCVKVKKNGHQCKNDSLKNCEHCKFHSTFRKG</sequence>
<evidence type="ECO:0000313" key="1">
    <source>
        <dbReference type="EMBL" id="QHU04275.1"/>
    </source>
</evidence>
<name>A0A6C0JEK1_9ZZZZ</name>